<sequence>GLPLPLRADGPARTAPEVPRLGARRALVPDQPARPDGRLLPHVRRHLRPGVRTRLSAVPARRPRRVGVLQPGRRQRRAVAAGPGRARAQGALSARDHPGVGRDRAARHVPRAARAARPGDARDPRHRGHRVVAAAARAGLPIRVHPRGRARGQHPARVLSRRRADPLRRAAAVVLRLADLLSARVDHRAGDGALRARVGQPGGAVHRRDPRRDLRRDRARRGGACLRRRRRGARAARRPRAVCAPAGRAGGGRV</sequence>
<feature type="region of interest" description="Disordered" evidence="1">
    <location>
        <begin position="70"/>
        <end position="127"/>
    </location>
</feature>
<feature type="compositionally biased region" description="Low complexity" evidence="1">
    <location>
        <begin position="78"/>
        <end position="91"/>
    </location>
</feature>
<feature type="region of interest" description="Disordered" evidence="1">
    <location>
        <begin position="1"/>
        <end position="38"/>
    </location>
</feature>
<gene>
    <name evidence="2" type="ORF">AVDCRST_MAG67-851</name>
</gene>
<name>A0A6J4S109_9ACTN</name>
<accession>A0A6J4S109</accession>
<organism evidence="2">
    <name type="scientific">uncultured Solirubrobacteraceae bacterium</name>
    <dbReference type="NCBI Taxonomy" id="1162706"/>
    <lineage>
        <taxon>Bacteria</taxon>
        <taxon>Bacillati</taxon>
        <taxon>Actinomycetota</taxon>
        <taxon>Thermoleophilia</taxon>
        <taxon>Solirubrobacterales</taxon>
        <taxon>Solirubrobacteraceae</taxon>
        <taxon>environmental samples</taxon>
    </lineage>
</organism>
<evidence type="ECO:0000256" key="1">
    <source>
        <dbReference type="SAM" id="MobiDB-lite"/>
    </source>
</evidence>
<dbReference type="EMBL" id="CADCVQ010000042">
    <property type="protein sequence ID" value="CAA9480693.1"/>
    <property type="molecule type" value="Genomic_DNA"/>
</dbReference>
<evidence type="ECO:0000313" key="2">
    <source>
        <dbReference type="EMBL" id="CAA9480693.1"/>
    </source>
</evidence>
<reference evidence="2" key="1">
    <citation type="submission" date="2020-02" db="EMBL/GenBank/DDBJ databases">
        <authorList>
            <person name="Meier V. D."/>
        </authorList>
    </citation>
    <scope>NUCLEOTIDE SEQUENCE</scope>
    <source>
        <strain evidence="2">AVDCRST_MAG67</strain>
    </source>
</reference>
<feature type="compositionally biased region" description="Basic and acidic residues" evidence="1">
    <location>
        <begin position="206"/>
        <end position="216"/>
    </location>
</feature>
<proteinExistence type="predicted"/>
<feature type="compositionally biased region" description="Basic and acidic residues" evidence="1">
    <location>
        <begin position="94"/>
        <end position="106"/>
    </location>
</feature>
<protein>
    <submittedName>
        <fullName evidence="2">Uncharacterized protein</fullName>
    </submittedName>
</protein>
<feature type="compositionally biased region" description="Basic residues" evidence="1">
    <location>
        <begin position="217"/>
        <end position="240"/>
    </location>
</feature>
<feature type="non-terminal residue" evidence="2">
    <location>
        <position position="1"/>
    </location>
</feature>
<dbReference type="AlphaFoldDB" id="A0A6J4S109"/>
<feature type="region of interest" description="Disordered" evidence="1">
    <location>
        <begin position="192"/>
        <end position="254"/>
    </location>
</feature>
<feature type="non-terminal residue" evidence="2">
    <location>
        <position position="254"/>
    </location>
</feature>